<dbReference type="PATRIC" id="fig|1300349.4.peg.2514"/>
<dbReference type="GO" id="GO:0006355">
    <property type="term" value="P:regulation of DNA-templated transcription"/>
    <property type="evidence" value="ECO:0007669"/>
    <property type="project" value="InterPro"/>
</dbReference>
<evidence type="ECO:0000313" key="3">
    <source>
        <dbReference type="Proteomes" id="UP000092484"/>
    </source>
</evidence>
<dbReference type="EMBL" id="LZYB01000008">
    <property type="protein sequence ID" value="OBV09962.1"/>
    <property type="molecule type" value="Genomic_DNA"/>
</dbReference>
<name>A0A1A7BEZ6_9SPHN</name>
<accession>A0A1A7BEZ6</accession>
<keyword evidence="3" id="KW-1185">Reference proteome</keyword>
<sequence>MSSGATRRLTDRQQAVMERIDRRVPIKVIALELGVSETRINQHIRALKDIYSAGSLGELVENYRASLQQVPAETDVAGDEDTGEVQDFADGDSLKTFSEAAYTKKQIPPFGGFDEASLRDDPGTLMMSDARILINQAPWLRPGEPKVVPGVLDGEHAVLFRLGAILGIASGILAAVVLTITAAVTLTEATAGKATVSVDSTQVAG</sequence>
<keyword evidence="1" id="KW-0812">Transmembrane</keyword>
<dbReference type="Gene3D" id="1.10.10.10">
    <property type="entry name" value="Winged helix-like DNA-binding domain superfamily/Winged helix DNA-binding domain"/>
    <property type="match status" value="1"/>
</dbReference>
<feature type="transmembrane region" description="Helical" evidence="1">
    <location>
        <begin position="162"/>
        <end position="184"/>
    </location>
</feature>
<reference evidence="2 3" key="1">
    <citation type="submission" date="2016-06" db="EMBL/GenBank/DDBJ databases">
        <title>Genome sequence of Porphyrobacter dokdonensis DSW-74.</title>
        <authorList>
            <person name="Kim J.F."/>
            <person name="Song J.Y."/>
        </authorList>
    </citation>
    <scope>NUCLEOTIDE SEQUENCE [LARGE SCALE GENOMIC DNA]</scope>
    <source>
        <strain evidence="2 3">DSW-74</strain>
    </source>
</reference>
<dbReference type="InterPro" id="IPR036388">
    <property type="entry name" value="WH-like_DNA-bd_sf"/>
</dbReference>
<dbReference type="InterPro" id="IPR016032">
    <property type="entry name" value="Sig_transdc_resp-reg_C-effctor"/>
</dbReference>
<dbReference type="RefSeq" id="WP_068865564.1">
    <property type="nucleotide sequence ID" value="NZ_LZYB01000008.1"/>
</dbReference>
<comment type="caution">
    <text evidence="2">The sequence shown here is derived from an EMBL/GenBank/DDBJ whole genome shotgun (WGS) entry which is preliminary data.</text>
</comment>
<keyword evidence="1" id="KW-0472">Membrane</keyword>
<protein>
    <submittedName>
        <fullName evidence="2">Two component LuxR family transcriptional regulator</fullName>
    </submittedName>
</protein>
<dbReference type="AlphaFoldDB" id="A0A1A7BEZ6"/>
<evidence type="ECO:0000313" key="2">
    <source>
        <dbReference type="EMBL" id="OBV09962.1"/>
    </source>
</evidence>
<dbReference type="STRING" id="1300349.I603_2523"/>
<keyword evidence="1" id="KW-1133">Transmembrane helix</keyword>
<evidence type="ECO:0000256" key="1">
    <source>
        <dbReference type="SAM" id="Phobius"/>
    </source>
</evidence>
<dbReference type="GO" id="GO:0003677">
    <property type="term" value="F:DNA binding"/>
    <property type="evidence" value="ECO:0007669"/>
    <property type="project" value="InterPro"/>
</dbReference>
<dbReference type="Proteomes" id="UP000092484">
    <property type="component" value="Unassembled WGS sequence"/>
</dbReference>
<proteinExistence type="predicted"/>
<dbReference type="SUPFAM" id="SSF46894">
    <property type="entry name" value="C-terminal effector domain of the bipartite response regulators"/>
    <property type="match status" value="1"/>
</dbReference>
<organism evidence="2 3">
    <name type="scientific">Erythrobacter dokdonensis DSW-74</name>
    <dbReference type="NCBI Taxonomy" id="1300349"/>
    <lineage>
        <taxon>Bacteria</taxon>
        <taxon>Pseudomonadati</taxon>
        <taxon>Pseudomonadota</taxon>
        <taxon>Alphaproteobacteria</taxon>
        <taxon>Sphingomonadales</taxon>
        <taxon>Erythrobacteraceae</taxon>
        <taxon>Erythrobacter/Porphyrobacter group</taxon>
        <taxon>Erythrobacter</taxon>
    </lineage>
</organism>
<gene>
    <name evidence="2" type="ORF">I603_2523</name>
</gene>